<dbReference type="InterPro" id="IPR000169">
    <property type="entry name" value="Pept_cys_AS"/>
</dbReference>
<dbReference type="SUPFAM" id="SSF54001">
    <property type="entry name" value="Cysteine proteinases"/>
    <property type="match status" value="1"/>
</dbReference>
<evidence type="ECO:0000259" key="6">
    <source>
        <dbReference type="SMART" id="SM00848"/>
    </source>
</evidence>
<accession>A0A7S2GCU1</accession>
<proteinExistence type="inferred from homology"/>
<evidence type="ECO:0000256" key="3">
    <source>
        <dbReference type="ARBA" id="ARBA00023157"/>
    </source>
</evidence>
<keyword evidence="4" id="KW-0732">Signal</keyword>
<feature type="domain" description="Peptidase C1A papain C-terminal" evidence="5">
    <location>
        <begin position="114"/>
        <end position="335"/>
    </location>
</feature>
<dbReference type="SMART" id="SM00645">
    <property type="entry name" value="Pept_C1"/>
    <property type="match status" value="1"/>
</dbReference>
<dbReference type="InterPro" id="IPR013128">
    <property type="entry name" value="Peptidase_C1A"/>
</dbReference>
<feature type="chain" id="PRO_5031128536" description="Cysteine protease" evidence="4">
    <location>
        <begin position="20"/>
        <end position="336"/>
    </location>
</feature>
<dbReference type="Pfam" id="PF00112">
    <property type="entry name" value="Peptidase_C1"/>
    <property type="match status" value="1"/>
</dbReference>
<dbReference type="InterPro" id="IPR000668">
    <property type="entry name" value="Peptidase_C1A_C"/>
</dbReference>
<dbReference type="SMART" id="SM00848">
    <property type="entry name" value="Inhibitor_I29"/>
    <property type="match status" value="1"/>
</dbReference>
<dbReference type="InterPro" id="IPR025660">
    <property type="entry name" value="Pept_his_AS"/>
</dbReference>
<feature type="signal peptide" evidence="4">
    <location>
        <begin position="1"/>
        <end position="19"/>
    </location>
</feature>
<evidence type="ECO:0000259" key="5">
    <source>
        <dbReference type="SMART" id="SM00645"/>
    </source>
</evidence>
<dbReference type="PANTHER" id="PTHR12411">
    <property type="entry name" value="CYSTEINE PROTEASE FAMILY C1-RELATED"/>
    <property type="match status" value="1"/>
</dbReference>
<keyword evidence="3" id="KW-1015">Disulfide bond</keyword>
<keyword evidence="2" id="KW-0865">Zymogen</keyword>
<name>A0A7S2GCU1_9STRA</name>
<comment type="similarity">
    <text evidence="1">Belongs to the peptidase C1 family.</text>
</comment>
<dbReference type="PRINTS" id="PR00705">
    <property type="entry name" value="PAPAIN"/>
</dbReference>
<organism evidence="7">
    <name type="scientific">Florenciella parvula</name>
    <dbReference type="NCBI Taxonomy" id="236787"/>
    <lineage>
        <taxon>Eukaryota</taxon>
        <taxon>Sar</taxon>
        <taxon>Stramenopiles</taxon>
        <taxon>Ochrophyta</taxon>
        <taxon>Dictyochophyceae</taxon>
        <taxon>Florenciellales</taxon>
        <taxon>Florenciella</taxon>
    </lineage>
</organism>
<dbReference type="Pfam" id="PF08246">
    <property type="entry name" value="Inhibitor_I29"/>
    <property type="match status" value="1"/>
</dbReference>
<feature type="domain" description="Cathepsin propeptide inhibitor" evidence="6">
    <location>
        <begin position="31"/>
        <end position="86"/>
    </location>
</feature>
<dbReference type="FunFam" id="3.90.70.10:FF:000332">
    <property type="entry name" value="Cathepsin L1"/>
    <property type="match status" value="1"/>
</dbReference>
<evidence type="ECO:0000313" key="7">
    <source>
        <dbReference type="EMBL" id="CAD9441240.1"/>
    </source>
</evidence>
<dbReference type="InterPro" id="IPR039417">
    <property type="entry name" value="Peptidase_C1A_papain-like"/>
</dbReference>
<evidence type="ECO:0000256" key="2">
    <source>
        <dbReference type="ARBA" id="ARBA00023145"/>
    </source>
</evidence>
<dbReference type="PROSITE" id="PS00139">
    <property type="entry name" value="THIOL_PROTEASE_CYS"/>
    <property type="match status" value="1"/>
</dbReference>
<gene>
    <name evidence="7" type="ORF">FPAR1323_LOCUS14826</name>
</gene>
<sequence length="336" mass="35575">MKFSAIVIALAASLAAASATDLSESDISAQFDKFIAKFEKEYTPAEYKQRRTLFAQRLHEVNAHNAAGASHTLTINQLSAHTELELARLRGFDVSAHKAKLDKVPVELTERVDAPDSLDWRDEGKVTPVKNQGGCGSCWAFSSTGGLEGAYAVANNKDVSTWDGLSEQQLVSCDTTDAGCNGGLMDTAFEWVMGNGGLCEESDYAYTSGGGTTGTCVSGCSPYAGTTPSGYTDVEESEEALMSAVAQQPVSVAIQANQLSFQLYSSGVLTGRCGTSLDHGVLAAGYGTYTDGTDYWKVKNSWGSSWGMDGYILIERGNSQTGGQCGILMSASYPTL</sequence>
<reference evidence="7" key="1">
    <citation type="submission" date="2021-01" db="EMBL/GenBank/DDBJ databases">
        <authorList>
            <person name="Corre E."/>
            <person name="Pelletier E."/>
            <person name="Niang G."/>
            <person name="Scheremetjew M."/>
            <person name="Finn R."/>
            <person name="Kale V."/>
            <person name="Holt S."/>
            <person name="Cochrane G."/>
            <person name="Meng A."/>
            <person name="Brown T."/>
            <person name="Cohen L."/>
        </authorList>
    </citation>
    <scope>NUCLEOTIDE SEQUENCE</scope>
    <source>
        <strain evidence="7">RCC1693</strain>
    </source>
</reference>
<dbReference type="GO" id="GO:0008234">
    <property type="term" value="F:cysteine-type peptidase activity"/>
    <property type="evidence" value="ECO:0007669"/>
    <property type="project" value="InterPro"/>
</dbReference>
<dbReference type="EMBL" id="HBGT01028428">
    <property type="protein sequence ID" value="CAD9441240.1"/>
    <property type="molecule type" value="Transcribed_RNA"/>
</dbReference>
<protein>
    <recommendedName>
        <fullName evidence="8">Cysteine protease</fullName>
    </recommendedName>
</protein>
<dbReference type="GO" id="GO:0006508">
    <property type="term" value="P:proteolysis"/>
    <property type="evidence" value="ECO:0007669"/>
    <property type="project" value="InterPro"/>
</dbReference>
<evidence type="ECO:0000256" key="4">
    <source>
        <dbReference type="SAM" id="SignalP"/>
    </source>
</evidence>
<dbReference type="InterPro" id="IPR038765">
    <property type="entry name" value="Papain-like_cys_pep_sf"/>
</dbReference>
<evidence type="ECO:0008006" key="8">
    <source>
        <dbReference type="Google" id="ProtNLM"/>
    </source>
</evidence>
<dbReference type="PROSITE" id="PS00639">
    <property type="entry name" value="THIOL_PROTEASE_HIS"/>
    <property type="match status" value="1"/>
</dbReference>
<evidence type="ECO:0000256" key="1">
    <source>
        <dbReference type="ARBA" id="ARBA00008455"/>
    </source>
</evidence>
<dbReference type="InterPro" id="IPR013201">
    <property type="entry name" value="Prot_inhib_I29"/>
</dbReference>
<dbReference type="CDD" id="cd02248">
    <property type="entry name" value="Peptidase_C1A"/>
    <property type="match status" value="1"/>
</dbReference>
<dbReference type="AlphaFoldDB" id="A0A7S2GCU1"/>
<dbReference type="Gene3D" id="3.90.70.10">
    <property type="entry name" value="Cysteine proteinases"/>
    <property type="match status" value="1"/>
</dbReference>